<protein>
    <submittedName>
        <fullName evidence="2">Uncharacterized protein</fullName>
    </submittedName>
</protein>
<evidence type="ECO:0000313" key="3">
    <source>
        <dbReference type="Proteomes" id="UP000199385"/>
    </source>
</evidence>
<accession>A0A1A8Z9I4</accession>
<evidence type="ECO:0000313" key="2">
    <source>
        <dbReference type="EMBL" id="SBT40497.1"/>
    </source>
</evidence>
<keyword evidence="1" id="KW-0812">Transmembrane</keyword>
<gene>
    <name evidence="2" type="ORF">GA0070611_1283</name>
</gene>
<dbReference type="PATRIC" id="fig|261654.4.peg.1303"/>
<organism evidence="2 3">
    <name type="scientific">Micromonospora auratinigra</name>
    <dbReference type="NCBI Taxonomy" id="261654"/>
    <lineage>
        <taxon>Bacteria</taxon>
        <taxon>Bacillati</taxon>
        <taxon>Actinomycetota</taxon>
        <taxon>Actinomycetes</taxon>
        <taxon>Micromonosporales</taxon>
        <taxon>Micromonosporaceae</taxon>
        <taxon>Micromonospora</taxon>
    </lineage>
</organism>
<evidence type="ECO:0000256" key="1">
    <source>
        <dbReference type="SAM" id="Phobius"/>
    </source>
</evidence>
<dbReference type="RefSeq" id="WP_157740218.1">
    <property type="nucleotide sequence ID" value="NZ_LT594323.1"/>
</dbReference>
<dbReference type="EMBL" id="LT594323">
    <property type="protein sequence ID" value="SBT40497.1"/>
    <property type="molecule type" value="Genomic_DNA"/>
</dbReference>
<dbReference type="OrthoDB" id="3388968at2"/>
<reference evidence="3" key="1">
    <citation type="submission" date="2016-06" db="EMBL/GenBank/DDBJ databases">
        <authorList>
            <person name="Varghese N."/>
            <person name="Submissions Spin"/>
        </authorList>
    </citation>
    <scope>NUCLEOTIDE SEQUENCE [LARGE SCALE GENOMIC DNA]</scope>
    <source>
        <strain evidence="3">DSM 44815</strain>
    </source>
</reference>
<dbReference type="AlphaFoldDB" id="A0A1A8Z9I4"/>
<proteinExistence type="predicted"/>
<keyword evidence="1" id="KW-0472">Membrane</keyword>
<sequence length="162" mass="16502">MELSHPELSQPTPSARRPGWMWAGAAAGLGLALTMFLNHNGGVRTPAAAVPPPTETFVVSGAVVLGDAASFTRDDHGGCTGTGTHADVTAGAPVLIMTGGGGFAGGKLTDARALTNGSCRFGFTVAGVPARQDSYALTVADGEPRPYVEQELRSALLALRLD</sequence>
<feature type="transmembrane region" description="Helical" evidence="1">
    <location>
        <begin position="20"/>
        <end position="37"/>
    </location>
</feature>
<name>A0A1A8Z9I4_9ACTN</name>
<dbReference type="Proteomes" id="UP000199385">
    <property type="component" value="Chromosome I"/>
</dbReference>
<dbReference type="STRING" id="261654.GA0070611_1283"/>
<keyword evidence="1" id="KW-1133">Transmembrane helix</keyword>
<keyword evidence="3" id="KW-1185">Reference proteome</keyword>